<sequence>MKETENMIEIGAELRRYGISIAALQEVRWQGKGKIKTKEFTTIYSEEEKGEQKGLAFMPFGPMTERIIKTRLINGRMAYIRIRMEPFNLSLLGGERKHIPKEDAIVILCDLNAQISIEKHLDSVAGKHTIHKVTIDNGHKLCKLAARNNMIVSSTKFKHPKEKKRTWTSPDQKNQTQIYHVLITRRRQSSILDSRKKKWIEGEMEEKEKENNRRNARNFYQKVKQQTRTHKLKIREIENKEGKTVQAKEEIKEVWMTVRVLGIEADFSSSAMKQAVTESCGGGGVGGGALGTIRHRRFFGVVVVQSELASRDAK</sequence>
<dbReference type="Gene3D" id="3.60.10.10">
    <property type="entry name" value="Endonuclease/exonuclease/phosphatase"/>
    <property type="match status" value="1"/>
</dbReference>
<dbReference type="EMBL" id="VTPC01087394">
    <property type="protein sequence ID" value="KAF2886531.1"/>
    <property type="molecule type" value="Genomic_DNA"/>
</dbReference>
<accession>A0A8K0G5D9</accession>
<reference evidence="1" key="1">
    <citation type="submission" date="2019-08" db="EMBL/GenBank/DDBJ databases">
        <title>The genome of the North American firefly Photinus pyralis.</title>
        <authorList>
            <consortium name="Photinus pyralis genome working group"/>
            <person name="Fallon T.R."/>
            <person name="Sander Lower S.E."/>
            <person name="Weng J.-K."/>
        </authorList>
    </citation>
    <scope>NUCLEOTIDE SEQUENCE</scope>
    <source>
        <strain evidence="1">TRF0915ILg1</strain>
        <tissue evidence="1">Whole body</tissue>
    </source>
</reference>
<keyword evidence="2" id="KW-1185">Reference proteome</keyword>
<comment type="caution">
    <text evidence="1">The sequence shown here is derived from an EMBL/GenBank/DDBJ whole genome shotgun (WGS) entry which is preliminary data.</text>
</comment>
<dbReference type="InterPro" id="IPR036691">
    <property type="entry name" value="Endo/exonu/phosph_ase_sf"/>
</dbReference>
<organism evidence="1 2">
    <name type="scientific">Ignelater luminosus</name>
    <name type="common">Cucubano</name>
    <name type="synonym">Pyrophorus luminosus</name>
    <dbReference type="NCBI Taxonomy" id="2038154"/>
    <lineage>
        <taxon>Eukaryota</taxon>
        <taxon>Metazoa</taxon>
        <taxon>Ecdysozoa</taxon>
        <taxon>Arthropoda</taxon>
        <taxon>Hexapoda</taxon>
        <taxon>Insecta</taxon>
        <taxon>Pterygota</taxon>
        <taxon>Neoptera</taxon>
        <taxon>Endopterygota</taxon>
        <taxon>Coleoptera</taxon>
        <taxon>Polyphaga</taxon>
        <taxon>Elateriformia</taxon>
        <taxon>Elateroidea</taxon>
        <taxon>Elateridae</taxon>
        <taxon>Agrypninae</taxon>
        <taxon>Pyrophorini</taxon>
        <taxon>Ignelater</taxon>
    </lineage>
</organism>
<proteinExistence type="predicted"/>
<protein>
    <submittedName>
        <fullName evidence="1">Uncharacterized protein</fullName>
    </submittedName>
</protein>
<dbReference type="Proteomes" id="UP000801492">
    <property type="component" value="Unassembled WGS sequence"/>
</dbReference>
<evidence type="ECO:0000313" key="2">
    <source>
        <dbReference type="Proteomes" id="UP000801492"/>
    </source>
</evidence>
<gene>
    <name evidence="1" type="ORF">ILUMI_19642</name>
</gene>
<evidence type="ECO:0000313" key="1">
    <source>
        <dbReference type="EMBL" id="KAF2886531.1"/>
    </source>
</evidence>
<dbReference type="AlphaFoldDB" id="A0A8K0G5D9"/>
<dbReference type="OrthoDB" id="6369087at2759"/>
<name>A0A8K0G5D9_IGNLU</name>